<dbReference type="NCBIfam" id="NF004051">
    <property type="entry name" value="PRK05571.1"/>
    <property type="match status" value="1"/>
</dbReference>
<evidence type="ECO:0000256" key="1">
    <source>
        <dbReference type="ARBA" id="ARBA00008754"/>
    </source>
</evidence>
<dbReference type="EMBL" id="JAOXHL010000001">
    <property type="protein sequence ID" value="MCV3728465.1"/>
    <property type="molecule type" value="Genomic_DNA"/>
</dbReference>
<dbReference type="Pfam" id="PF02502">
    <property type="entry name" value="LacAB_rpiB"/>
    <property type="match status" value="1"/>
</dbReference>
<dbReference type="NCBIfam" id="TIGR01120">
    <property type="entry name" value="rpiB"/>
    <property type="match status" value="1"/>
</dbReference>
<dbReference type="Proteomes" id="UP001208245">
    <property type="component" value="Unassembled WGS sequence"/>
</dbReference>
<gene>
    <name evidence="3" type="primary">rpiB</name>
    <name evidence="3" type="ORF">OF376_01620</name>
</gene>
<dbReference type="PANTHER" id="PTHR30345">
    <property type="entry name" value="RIBOSE-5-PHOSPHATE ISOMERASE B"/>
    <property type="match status" value="1"/>
</dbReference>
<comment type="similarity">
    <text evidence="1">Belongs to the LacAB/RpiB family.</text>
</comment>
<dbReference type="EC" id="5.3.1.6" evidence="3"/>
<dbReference type="SUPFAM" id="SSF89623">
    <property type="entry name" value="Ribose/Galactose isomerase RpiB/AlsB"/>
    <property type="match status" value="1"/>
</dbReference>
<dbReference type="PANTHER" id="PTHR30345:SF0">
    <property type="entry name" value="DNA DAMAGE-REPAIR_TOLERATION PROTEIN DRT102"/>
    <property type="match status" value="1"/>
</dbReference>
<sequence>MEQNKKIYFGNDHAVYEIKSEVIDYLKSLGYFVEDEGPSSCDGRVDYPNYAVKVAQSVQEDANSVGVLLCGTGIGMSIAANKVSGIRAALVYNVSSANLAKEHNNANVVCIGAREHSLEEIKKMLKAYLAAEFSHERHEDRIALITEYENKAKK</sequence>
<dbReference type="RefSeq" id="WP_263821781.1">
    <property type="nucleotide sequence ID" value="NZ_JAOXHK010000002.1"/>
</dbReference>
<dbReference type="InterPro" id="IPR003500">
    <property type="entry name" value="RpiB_LacA_LacB"/>
</dbReference>
<comment type="caution">
    <text evidence="3">The sequence shown here is derived from an EMBL/GenBank/DDBJ whole genome shotgun (WGS) entry which is preliminary data.</text>
</comment>
<reference evidence="3 4" key="1">
    <citation type="journal article" date="2020" name="Int. J. Syst. Evol. Microbiol.">
        <title>Ureaplasma miroungigenitalium sp. nov. isolated from northern elephant seals (Mirounga angustirostris) and Ureaplasma zalophigenitalium sp. nov. isolated from California sea lions (Zalophus californianus).</title>
        <authorList>
            <person name="Volokhov D.V."/>
            <person name="Gulland F.M."/>
            <person name="Gao Y."/>
            <person name="Chizhikov V.E."/>
        </authorList>
    </citation>
    <scope>NUCLEOTIDE SEQUENCE [LARGE SCALE GENOMIC DNA]</scope>
    <source>
        <strain evidence="3 4">ES3182-GEN</strain>
    </source>
</reference>
<keyword evidence="2 3" id="KW-0413">Isomerase</keyword>
<dbReference type="PIRSF" id="PIRSF005384">
    <property type="entry name" value="RpiB_LacA_B"/>
    <property type="match status" value="1"/>
</dbReference>
<protein>
    <submittedName>
        <fullName evidence="3">Ribose 5-phosphate isomerase B</fullName>
        <ecNumber evidence="3">5.3.1.6</ecNumber>
    </submittedName>
</protein>
<name>A0ABT3BMI8_9BACT</name>
<proteinExistence type="inferred from homology"/>
<organism evidence="3 4">
    <name type="scientific">Ureaplasma miroungigenitalium</name>
    <dbReference type="NCBI Taxonomy" id="1042321"/>
    <lineage>
        <taxon>Bacteria</taxon>
        <taxon>Bacillati</taxon>
        <taxon>Mycoplasmatota</taxon>
        <taxon>Mycoplasmoidales</taxon>
        <taxon>Mycoplasmoidaceae</taxon>
        <taxon>Ureaplasma</taxon>
    </lineage>
</organism>
<dbReference type="NCBIfam" id="TIGR00689">
    <property type="entry name" value="rpiB_lacA_lacB"/>
    <property type="match status" value="1"/>
</dbReference>
<evidence type="ECO:0000313" key="4">
    <source>
        <dbReference type="Proteomes" id="UP001208245"/>
    </source>
</evidence>
<dbReference type="InterPro" id="IPR004785">
    <property type="entry name" value="RpiB"/>
</dbReference>
<dbReference type="InterPro" id="IPR036569">
    <property type="entry name" value="RpiB_LacA_LacB_sf"/>
</dbReference>
<accession>A0ABT3BMI8</accession>
<dbReference type="Gene3D" id="3.40.1400.10">
    <property type="entry name" value="Sugar-phosphate isomerase, RpiB/LacA/LacB"/>
    <property type="match status" value="1"/>
</dbReference>
<keyword evidence="4" id="KW-1185">Reference proteome</keyword>
<dbReference type="GO" id="GO:0004751">
    <property type="term" value="F:ribose-5-phosphate isomerase activity"/>
    <property type="evidence" value="ECO:0007669"/>
    <property type="project" value="UniProtKB-EC"/>
</dbReference>
<evidence type="ECO:0000256" key="2">
    <source>
        <dbReference type="ARBA" id="ARBA00023235"/>
    </source>
</evidence>
<evidence type="ECO:0000313" key="3">
    <source>
        <dbReference type="EMBL" id="MCV3728465.1"/>
    </source>
</evidence>